<keyword evidence="4" id="KW-1185">Reference proteome</keyword>
<dbReference type="InterPro" id="IPR036188">
    <property type="entry name" value="FAD/NAD-bd_sf"/>
</dbReference>
<gene>
    <name evidence="3" type="ORF">BDQ12DRAFT_63400</name>
</gene>
<organism evidence="3 4">
    <name type="scientific">Crucibulum laeve</name>
    <dbReference type="NCBI Taxonomy" id="68775"/>
    <lineage>
        <taxon>Eukaryota</taxon>
        <taxon>Fungi</taxon>
        <taxon>Dikarya</taxon>
        <taxon>Basidiomycota</taxon>
        <taxon>Agaricomycotina</taxon>
        <taxon>Agaricomycetes</taxon>
        <taxon>Agaricomycetidae</taxon>
        <taxon>Agaricales</taxon>
        <taxon>Agaricineae</taxon>
        <taxon>Nidulariaceae</taxon>
        <taxon>Crucibulum</taxon>
    </lineage>
</organism>
<dbReference type="Gene3D" id="3.50.50.60">
    <property type="entry name" value="FAD/NAD(P)-binding domain"/>
    <property type="match status" value="1"/>
</dbReference>
<feature type="region of interest" description="Disordered" evidence="1">
    <location>
        <begin position="71"/>
        <end position="102"/>
    </location>
</feature>
<evidence type="ECO:0000313" key="3">
    <source>
        <dbReference type="EMBL" id="TFK39650.1"/>
    </source>
</evidence>
<feature type="domain" description="FAD dependent oxidoreductase" evidence="2">
    <location>
        <begin position="108"/>
        <end position="142"/>
    </location>
</feature>
<protein>
    <recommendedName>
        <fullName evidence="2">FAD dependent oxidoreductase domain-containing protein</fullName>
    </recommendedName>
</protein>
<sequence length="195" mass="20730">MTDDGLAVGARLSFLAFPTMNSDTSTFSFSQKPNKYSRCGCSKMAGKVETHLGSTNSISTNSLHDVSLLEPLETPSGQTNSAGSNPSSPPQTSTNSSSTPPPSGITMLIVGAGFAGLACAIEGVRKGHDVLVLERWAGPGTGNNNQLGEWHLCIYFWRFSGWKGAWRRLAGDLDGRRVGVWTFSCLTRLDASGLD</sequence>
<dbReference type="Pfam" id="PF01266">
    <property type="entry name" value="DAO"/>
    <property type="match status" value="1"/>
</dbReference>
<dbReference type="SUPFAM" id="SSF51905">
    <property type="entry name" value="FAD/NAD(P)-binding domain"/>
    <property type="match status" value="1"/>
</dbReference>
<dbReference type="Proteomes" id="UP000308652">
    <property type="component" value="Unassembled WGS sequence"/>
</dbReference>
<evidence type="ECO:0000256" key="1">
    <source>
        <dbReference type="SAM" id="MobiDB-lite"/>
    </source>
</evidence>
<dbReference type="OrthoDB" id="9993796at2759"/>
<dbReference type="AlphaFoldDB" id="A0A5C3M328"/>
<name>A0A5C3M328_9AGAR</name>
<dbReference type="EMBL" id="ML213599">
    <property type="protein sequence ID" value="TFK39650.1"/>
    <property type="molecule type" value="Genomic_DNA"/>
</dbReference>
<dbReference type="InterPro" id="IPR006076">
    <property type="entry name" value="FAD-dep_OxRdtase"/>
</dbReference>
<accession>A0A5C3M328</accession>
<evidence type="ECO:0000259" key="2">
    <source>
        <dbReference type="Pfam" id="PF01266"/>
    </source>
</evidence>
<evidence type="ECO:0000313" key="4">
    <source>
        <dbReference type="Proteomes" id="UP000308652"/>
    </source>
</evidence>
<feature type="compositionally biased region" description="Low complexity" evidence="1">
    <location>
        <begin position="84"/>
        <end position="98"/>
    </location>
</feature>
<reference evidence="3 4" key="1">
    <citation type="journal article" date="2019" name="Nat. Ecol. Evol.">
        <title>Megaphylogeny resolves global patterns of mushroom evolution.</title>
        <authorList>
            <person name="Varga T."/>
            <person name="Krizsan K."/>
            <person name="Foldi C."/>
            <person name="Dima B."/>
            <person name="Sanchez-Garcia M."/>
            <person name="Sanchez-Ramirez S."/>
            <person name="Szollosi G.J."/>
            <person name="Szarkandi J.G."/>
            <person name="Papp V."/>
            <person name="Albert L."/>
            <person name="Andreopoulos W."/>
            <person name="Angelini C."/>
            <person name="Antonin V."/>
            <person name="Barry K.W."/>
            <person name="Bougher N.L."/>
            <person name="Buchanan P."/>
            <person name="Buyck B."/>
            <person name="Bense V."/>
            <person name="Catcheside P."/>
            <person name="Chovatia M."/>
            <person name="Cooper J."/>
            <person name="Damon W."/>
            <person name="Desjardin D."/>
            <person name="Finy P."/>
            <person name="Geml J."/>
            <person name="Haridas S."/>
            <person name="Hughes K."/>
            <person name="Justo A."/>
            <person name="Karasinski D."/>
            <person name="Kautmanova I."/>
            <person name="Kiss B."/>
            <person name="Kocsube S."/>
            <person name="Kotiranta H."/>
            <person name="LaButti K.M."/>
            <person name="Lechner B.E."/>
            <person name="Liimatainen K."/>
            <person name="Lipzen A."/>
            <person name="Lukacs Z."/>
            <person name="Mihaltcheva S."/>
            <person name="Morgado L.N."/>
            <person name="Niskanen T."/>
            <person name="Noordeloos M.E."/>
            <person name="Ohm R.A."/>
            <person name="Ortiz-Santana B."/>
            <person name="Ovrebo C."/>
            <person name="Racz N."/>
            <person name="Riley R."/>
            <person name="Savchenko A."/>
            <person name="Shiryaev A."/>
            <person name="Soop K."/>
            <person name="Spirin V."/>
            <person name="Szebenyi C."/>
            <person name="Tomsovsky M."/>
            <person name="Tulloss R.E."/>
            <person name="Uehling J."/>
            <person name="Grigoriev I.V."/>
            <person name="Vagvolgyi C."/>
            <person name="Papp T."/>
            <person name="Martin F.M."/>
            <person name="Miettinen O."/>
            <person name="Hibbett D.S."/>
            <person name="Nagy L.G."/>
        </authorList>
    </citation>
    <scope>NUCLEOTIDE SEQUENCE [LARGE SCALE GENOMIC DNA]</scope>
    <source>
        <strain evidence="3 4">CBS 166.37</strain>
    </source>
</reference>
<proteinExistence type="predicted"/>